<reference evidence="1" key="1">
    <citation type="submission" date="2009-10" db="EMBL/GenBank/DDBJ databases">
        <title>Diversity of trophic interactions inside an arsenic-rich microbial ecosystem.</title>
        <authorList>
            <person name="Bertin P.N."/>
            <person name="Heinrich-Salmeron A."/>
            <person name="Pelletier E."/>
            <person name="Goulhen-Chollet F."/>
            <person name="Arsene-Ploetze F."/>
            <person name="Gallien S."/>
            <person name="Calteau A."/>
            <person name="Vallenet D."/>
            <person name="Casiot C."/>
            <person name="Chane-Woon-Ming B."/>
            <person name="Giloteaux L."/>
            <person name="Barakat M."/>
            <person name="Bonnefoy V."/>
            <person name="Bruneel O."/>
            <person name="Chandler M."/>
            <person name="Cleiss J."/>
            <person name="Duran R."/>
            <person name="Elbaz-Poulichet F."/>
            <person name="Fonknechten N."/>
            <person name="Lauga B."/>
            <person name="Mornico D."/>
            <person name="Ortet P."/>
            <person name="Schaeffer C."/>
            <person name="Siguier P."/>
            <person name="Alexander Thil Smith A."/>
            <person name="Van Dorsselaer A."/>
            <person name="Weissenbach J."/>
            <person name="Medigue C."/>
            <person name="Le Paslier D."/>
        </authorList>
    </citation>
    <scope>NUCLEOTIDE SEQUENCE</scope>
</reference>
<gene>
    <name evidence="1" type="ORF">CARN5_0978</name>
</gene>
<proteinExistence type="predicted"/>
<organism evidence="1">
    <name type="scientific">mine drainage metagenome</name>
    <dbReference type="NCBI Taxonomy" id="410659"/>
    <lineage>
        <taxon>unclassified sequences</taxon>
        <taxon>metagenomes</taxon>
        <taxon>ecological metagenomes</taxon>
    </lineage>
</organism>
<comment type="caution">
    <text evidence="1">The sequence shown here is derived from an EMBL/GenBank/DDBJ whole genome shotgun (WGS) entry which is preliminary data.</text>
</comment>
<sequence length="109" mass="9717">MPGSSASLWKASNRCTALCRRAAGGAGGGLVFATAALWMTGGTIASVAGGGSAGAGGSGAGGTTGARAGRAAAGVAGAAGVAATEATGAAAAGATTFGNSCQPRIGGCR</sequence>
<evidence type="ECO:0000313" key="1">
    <source>
        <dbReference type="EMBL" id="CBI05495.1"/>
    </source>
</evidence>
<protein>
    <submittedName>
        <fullName evidence="1">Uncharacterized protein</fullName>
    </submittedName>
</protein>
<dbReference type="AlphaFoldDB" id="E6QE85"/>
<accession>E6QE85</accession>
<name>E6QE85_9ZZZZ</name>
<dbReference type="EMBL" id="CABP01000120">
    <property type="protein sequence ID" value="CBI05495.1"/>
    <property type="molecule type" value="Genomic_DNA"/>
</dbReference>